<name>A0A0H3BJX9_TREPS</name>
<dbReference type="Proteomes" id="UP000001202">
    <property type="component" value="Chromosome"/>
</dbReference>
<proteinExistence type="predicted"/>
<protein>
    <submittedName>
        <fullName evidence="1">Uncharacterized protein</fullName>
    </submittedName>
</protein>
<dbReference type="PATRIC" id="fig|455434.6.peg.884"/>
<dbReference type="KEGG" id="tpp:TPASS_0896"/>
<organism evidence="1 2">
    <name type="scientific">Treponema pallidum subsp. pallidum (strain SS14)</name>
    <dbReference type="NCBI Taxonomy" id="455434"/>
    <lineage>
        <taxon>Bacteria</taxon>
        <taxon>Pseudomonadati</taxon>
        <taxon>Spirochaetota</taxon>
        <taxon>Spirochaetia</taxon>
        <taxon>Spirochaetales</taxon>
        <taxon>Treponemataceae</taxon>
        <taxon>Treponema</taxon>
    </lineage>
</organism>
<dbReference type="AlphaFoldDB" id="A0A0H3BJX9"/>
<dbReference type="EMBL" id="CP000805">
    <property type="protein sequence ID" value="ACD71312.1"/>
    <property type="molecule type" value="Genomic_DNA"/>
</dbReference>
<accession>A0A0H3BJX9</accession>
<gene>
    <name evidence="1" type="ordered locus">TPASS_0896</name>
</gene>
<evidence type="ECO:0000313" key="1">
    <source>
        <dbReference type="EMBL" id="ACD71312.1"/>
    </source>
</evidence>
<sequence>MSLDLVGMYGSFLSEGANLRPFGRYAKIPRIGSYVTRYVEFLRRRISGRA</sequence>
<evidence type="ECO:0000313" key="2">
    <source>
        <dbReference type="Proteomes" id="UP000001202"/>
    </source>
</evidence>
<reference evidence="1 2" key="1">
    <citation type="journal article" date="2008" name="BMC Microbiol.">
        <title>Complete genome sequence of Treponema pallidum ssp. pallidum strain SS14 determined with oligonucleotide arrays.</title>
        <authorList>
            <person name="Matejkova P."/>
            <person name="Strouhal M."/>
            <person name="Smajs D."/>
            <person name="Norris S.J."/>
            <person name="Palzkill T."/>
            <person name="Petrosino J.F."/>
            <person name="Sodergren E."/>
            <person name="Norton J.E."/>
            <person name="Singh J."/>
            <person name="Richmond T.A."/>
            <person name="Molla M.N."/>
            <person name="Albert T.J."/>
            <person name="Weinstock G.M."/>
        </authorList>
    </citation>
    <scope>NUCLEOTIDE SEQUENCE [LARGE SCALE GENOMIC DNA]</scope>
    <source>
        <strain evidence="1 2">SS14</strain>
    </source>
</reference>